<name>D6GVS4_PARA5</name>
<keyword evidence="5" id="KW-0068">Autocatalytic cleavage</keyword>
<dbReference type="Gene3D" id="3.10.28.10">
    <property type="entry name" value="Homing endonucleases"/>
    <property type="match status" value="1"/>
</dbReference>
<dbReference type="SUPFAM" id="SSF51294">
    <property type="entry name" value="Hedgehog/intein (Hint) domain"/>
    <property type="match status" value="1"/>
</dbReference>
<dbReference type="InterPro" id="IPR030934">
    <property type="entry name" value="Intein_C"/>
</dbReference>
<keyword evidence="13" id="KW-0670">Pyruvate</keyword>
<dbReference type="CDD" id="cd00081">
    <property type="entry name" value="Hint"/>
    <property type="match status" value="1"/>
</dbReference>
<evidence type="ECO:0000256" key="2">
    <source>
        <dbReference type="ARBA" id="ARBA00001964"/>
    </source>
</evidence>
<keyword evidence="7" id="KW-0651">Protein splicing</keyword>
<keyword evidence="6" id="KW-0460">Magnesium</keyword>
<dbReference type="InterPro" id="IPR032686">
    <property type="entry name" value="PFO_beta_C"/>
</dbReference>
<dbReference type="PANTHER" id="PTHR48084">
    <property type="entry name" value="2-OXOGLUTARATE OXIDOREDUCTASE SUBUNIT KORB-RELATED"/>
    <property type="match status" value="1"/>
</dbReference>
<dbReference type="GO" id="GO:0030976">
    <property type="term" value="F:thiamine pyrophosphate binding"/>
    <property type="evidence" value="ECO:0007669"/>
    <property type="project" value="InterPro"/>
</dbReference>
<dbReference type="GO" id="GO:0051536">
    <property type="term" value="F:iron-sulfur cluster binding"/>
    <property type="evidence" value="ECO:0007669"/>
    <property type="project" value="UniProtKB-KW"/>
</dbReference>
<dbReference type="Gene3D" id="3.40.50.970">
    <property type="match status" value="1"/>
</dbReference>
<reference evidence="13 14" key="1">
    <citation type="journal article" date="2010" name="Proc. Natl. Acad. Sci. U.S.A.">
        <title>Enigmatic, ultrasmall, uncultivated Archaea.</title>
        <authorList>
            <person name="Baker B.J."/>
            <person name="Comolli L.R."/>
            <person name="Dick G.J."/>
            <person name="Hauser L.J."/>
            <person name="Hyatt D."/>
            <person name="Dill B.D."/>
            <person name="Land M.L."/>
            <person name="Verberkmoes N.C."/>
            <person name="Hettich R.L."/>
            <person name="Banfield J.F."/>
        </authorList>
    </citation>
    <scope>NUCLEOTIDE SEQUENCE [LARGE SCALE GENOMIC DNA]</scope>
</reference>
<evidence type="ECO:0000313" key="14">
    <source>
        <dbReference type="Proteomes" id="UP000009376"/>
    </source>
</evidence>
<evidence type="ECO:0000256" key="11">
    <source>
        <dbReference type="ARBA" id="ARBA00023052"/>
    </source>
</evidence>
<evidence type="ECO:0000256" key="7">
    <source>
        <dbReference type="ARBA" id="ARBA00023000"/>
    </source>
</evidence>
<dbReference type="InterPro" id="IPR011896">
    <property type="entry name" value="OFOB"/>
</dbReference>
<dbReference type="InterPro" id="IPR036844">
    <property type="entry name" value="Hint_dom_sf"/>
</dbReference>
<evidence type="ECO:0000256" key="4">
    <source>
        <dbReference type="ARBA" id="ARBA00022723"/>
    </source>
</evidence>
<evidence type="ECO:0000256" key="5">
    <source>
        <dbReference type="ARBA" id="ARBA00022813"/>
    </source>
</evidence>
<dbReference type="SMART" id="SM00306">
    <property type="entry name" value="HintN"/>
    <property type="match status" value="1"/>
</dbReference>
<protein>
    <submittedName>
        <fullName evidence="13">Pyruvate ferredoxin/flavodoxin oxidoreductase, beta subunit</fullName>
    </submittedName>
</protein>
<dbReference type="Pfam" id="PF12367">
    <property type="entry name" value="PFO_beta_C"/>
    <property type="match status" value="1"/>
</dbReference>
<organism evidence="13 14">
    <name type="scientific">Candidatus Parvarchaeum acidophilus ARMAN-5</name>
    <dbReference type="NCBI Taxonomy" id="662762"/>
    <lineage>
        <taxon>Archaea</taxon>
        <taxon>Candidatus Parvarchaeota</taxon>
        <taxon>Candidatus Parvarchaeum</taxon>
    </lineage>
</organism>
<evidence type="ECO:0000256" key="1">
    <source>
        <dbReference type="ARBA" id="ARBA00001946"/>
    </source>
</evidence>
<dbReference type="GO" id="GO:0004519">
    <property type="term" value="F:endonuclease activity"/>
    <property type="evidence" value="ECO:0007669"/>
    <property type="project" value="InterPro"/>
</dbReference>
<comment type="cofactor">
    <cofactor evidence="2">
        <name>thiamine diphosphate</name>
        <dbReference type="ChEBI" id="CHEBI:58937"/>
    </cofactor>
</comment>
<keyword evidence="8" id="KW-0560">Oxidoreductase</keyword>
<dbReference type="EMBL" id="GG745556">
    <property type="protein sequence ID" value="EFD92679.1"/>
    <property type="molecule type" value="Genomic_DNA"/>
</dbReference>
<dbReference type="CDD" id="cd03375">
    <property type="entry name" value="TPP_OGFOR"/>
    <property type="match status" value="1"/>
</dbReference>
<dbReference type="SUPFAM" id="SSF55608">
    <property type="entry name" value="Homing endonucleases"/>
    <property type="match status" value="1"/>
</dbReference>
<comment type="cofactor">
    <cofactor evidence="1">
        <name>Mg(2+)</name>
        <dbReference type="ChEBI" id="CHEBI:18420"/>
    </cofactor>
</comment>
<gene>
    <name evidence="13" type="ORF">BJBARM5_0591</name>
</gene>
<dbReference type="GO" id="GO:0044272">
    <property type="term" value="P:sulfur compound biosynthetic process"/>
    <property type="evidence" value="ECO:0007669"/>
    <property type="project" value="UniProtKB-ARBA"/>
</dbReference>
<evidence type="ECO:0000256" key="10">
    <source>
        <dbReference type="ARBA" id="ARBA00023014"/>
    </source>
</evidence>
<dbReference type="InterPro" id="IPR027434">
    <property type="entry name" value="Homing_endonucl"/>
</dbReference>
<dbReference type="PRINTS" id="PR00379">
    <property type="entry name" value="INTEIN"/>
</dbReference>
<dbReference type="InterPro" id="IPR004042">
    <property type="entry name" value="Intein_endonuc_central"/>
</dbReference>
<dbReference type="Proteomes" id="UP000009376">
    <property type="component" value="Unassembled WGS sequence"/>
</dbReference>
<dbReference type="SUPFAM" id="SSF52518">
    <property type="entry name" value="Thiamin diphosphate-binding fold (THDP-binding)"/>
    <property type="match status" value="1"/>
</dbReference>
<proteinExistence type="predicted"/>
<dbReference type="NCBIfam" id="TIGR02177">
    <property type="entry name" value="PorB_KorB"/>
    <property type="match status" value="1"/>
</dbReference>
<evidence type="ECO:0000256" key="9">
    <source>
        <dbReference type="ARBA" id="ARBA00023004"/>
    </source>
</evidence>
<dbReference type="PANTHER" id="PTHR48084:SF2">
    <property type="entry name" value="PYRUVATE FERREDOXIN_FLAVODOXIN OXIDOREDUCTASE, BETA SUBUNIT"/>
    <property type="match status" value="1"/>
</dbReference>
<evidence type="ECO:0000256" key="3">
    <source>
        <dbReference type="ARBA" id="ARBA00001966"/>
    </source>
</evidence>
<dbReference type="Gene3D" id="2.170.16.10">
    <property type="entry name" value="Hedgehog/Intein (Hint) domain"/>
    <property type="match status" value="1"/>
</dbReference>
<sequence length="674" mass="75519">MVTDVKSLTSNEFNDWCPGCLLPDNTIIGNPSAKAIQAFKEGDKVLGSDGYFHKIDKVMTHIHRGRIYKLRTAYFGETTLTDEHPVLTVKKENVAKGILRTEWVETGKLRIGDYVAYPIMKPEKDMDSLPLVYEKKDKDTRSKELPKEVKIDENFLRLAGYYIAEGNVHRREIQLTFGGDEYDLAGDAKNLFNKVFGLKATIKDRSKEKGSIEVHVSSSYLSEIFMDWFGDCAAEKRIPHEFVLLPKEKQKALLLGLWKGDGYVNTKSLRAGYKTISPVLKEQIKMLLLRQGVIPYVYENKAYGMRKKSYSVEVKNRHYNKLMKVLGVVSKESKTSKNANVLSLMDENYIYLRIRSLDYFNYEGPVYNFEVADVNSYVSNSATLHNCGDSGIVLAVKNAIVKANLDPHKTVIVSGIGCSSKLPHLVNVNGVHTLHGRPIPFAEGIKLANPELTVVLDSGDGDTYGIGVGHFISAARRNTDIKLFIHDNGVYSLTKGQASPTLPEGRKTKSLPAPNINGALNPLSLAIMAGYNFVARSQSYKVNELSDIMVKAIQHKGLALVDIMQGCPTYNEEFTSASWFNTHLKSLPQEYDGYVKDPLNKEEVNQKKINAINMLLSEDADNMHTGIFFENEDPDTFEDRLQKRNMAPPLSQKISDENGNSITDIEPLLKSLEV</sequence>
<dbReference type="GO" id="GO:0046872">
    <property type="term" value="F:metal ion binding"/>
    <property type="evidence" value="ECO:0007669"/>
    <property type="project" value="UniProtKB-KW"/>
</dbReference>
<dbReference type="Pfam" id="PF14528">
    <property type="entry name" value="LAGLIDADG_3"/>
    <property type="match status" value="2"/>
</dbReference>
<dbReference type="PROSITE" id="PS50818">
    <property type="entry name" value="INTEIN_C_TER"/>
    <property type="match status" value="1"/>
</dbReference>
<dbReference type="InterPro" id="IPR051457">
    <property type="entry name" value="2-oxoacid:Fd_oxidoreductase"/>
</dbReference>
<dbReference type="GO" id="GO:0006082">
    <property type="term" value="P:organic acid metabolic process"/>
    <property type="evidence" value="ECO:0007669"/>
    <property type="project" value="UniProtKB-ARBA"/>
</dbReference>
<dbReference type="NCBIfam" id="TIGR01443">
    <property type="entry name" value="intein_Cterm"/>
    <property type="match status" value="1"/>
</dbReference>
<dbReference type="GO" id="GO:0016539">
    <property type="term" value="P:intein-mediated protein splicing"/>
    <property type="evidence" value="ECO:0007669"/>
    <property type="project" value="InterPro"/>
</dbReference>
<dbReference type="InterPro" id="IPR029061">
    <property type="entry name" value="THDP-binding"/>
</dbReference>
<dbReference type="AlphaFoldDB" id="D6GVS4"/>
<evidence type="ECO:0000256" key="8">
    <source>
        <dbReference type="ARBA" id="ARBA00023002"/>
    </source>
</evidence>
<dbReference type="Pfam" id="PF02775">
    <property type="entry name" value="TPP_enzyme_C"/>
    <property type="match status" value="1"/>
</dbReference>
<dbReference type="InterPro" id="IPR006142">
    <property type="entry name" value="INTEIN"/>
</dbReference>
<feature type="domain" description="DOD-type homing endonuclease" evidence="12">
    <location>
        <begin position="158"/>
        <end position="293"/>
    </location>
</feature>
<keyword evidence="4" id="KW-0479">Metal-binding</keyword>
<dbReference type="GO" id="GO:0016625">
    <property type="term" value="F:oxidoreductase activity, acting on the aldehyde or oxo group of donors, iron-sulfur protein as acceptor"/>
    <property type="evidence" value="ECO:0007669"/>
    <property type="project" value="UniProtKB-ARBA"/>
</dbReference>
<dbReference type="InterPro" id="IPR011766">
    <property type="entry name" value="TPP_enzyme_TPP-bd"/>
</dbReference>
<accession>D6GVS4</accession>
<dbReference type="PROSITE" id="PS50819">
    <property type="entry name" value="INTEIN_ENDONUCLEASE"/>
    <property type="match status" value="1"/>
</dbReference>
<comment type="cofactor">
    <cofactor evidence="3">
        <name>[4Fe-4S] cluster</name>
        <dbReference type="ChEBI" id="CHEBI:49883"/>
    </cofactor>
</comment>
<dbReference type="InterPro" id="IPR004860">
    <property type="entry name" value="LAGLIDADG_dom"/>
</dbReference>
<dbReference type="GO" id="GO:0045333">
    <property type="term" value="P:cellular respiration"/>
    <property type="evidence" value="ECO:0007669"/>
    <property type="project" value="UniProtKB-ARBA"/>
</dbReference>
<evidence type="ECO:0000259" key="12">
    <source>
        <dbReference type="PROSITE" id="PS50819"/>
    </source>
</evidence>
<dbReference type="InterPro" id="IPR003587">
    <property type="entry name" value="Hint_dom_N"/>
</dbReference>
<evidence type="ECO:0000256" key="6">
    <source>
        <dbReference type="ARBA" id="ARBA00022842"/>
    </source>
</evidence>
<keyword evidence="10" id="KW-0411">Iron-sulfur</keyword>
<keyword evidence="9" id="KW-0408">Iron</keyword>
<keyword evidence="11" id="KW-0786">Thiamine pyrophosphate</keyword>
<evidence type="ECO:0000313" key="13">
    <source>
        <dbReference type="EMBL" id="EFD92679.1"/>
    </source>
</evidence>